<evidence type="ECO:0000256" key="1">
    <source>
        <dbReference type="SAM" id="MobiDB-lite"/>
    </source>
</evidence>
<accession>A0A9N8HFD2</accession>
<proteinExistence type="predicted"/>
<dbReference type="Proteomes" id="UP001153069">
    <property type="component" value="Unassembled WGS sequence"/>
</dbReference>
<comment type="caution">
    <text evidence="2">The sequence shown here is derived from an EMBL/GenBank/DDBJ whole genome shotgun (WGS) entry which is preliminary data.</text>
</comment>
<protein>
    <submittedName>
        <fullName evidence="2">Uncharacterized protein</fullName>
    </submittedName>
</protein>
<evidence type="ECO:0000313" key="3">
    <source>
        <dbReference type="Proteomes" id="UP001153069"/>
    </source>
</evidence>
<keyword evidence="3" id="KW-1185">Reference proteome</keyword>
<sequence>MSQQHDRKRVDSLSCTGSEGSPKTKGRGEHLIASGRPHSTVGSSFLSGDHGISPGLVATVSSKACQFAMTFDDNGDDNTIYYGQDGLIRGNKIGETPIRRQQSTNRGADSKKRRRVSFSEFAGYEATKPRL</sequence>
<evidence type="ECO:0000313" key="2">
    <source>
        <dbReference type="EMBL" id="CAB9510295.1"/>
    </source>
</evidence>
<organism evidence="2 3">
    <name type="scientific">Seminavis robusta</name>
    <dbReference type="NCBI Taxonomy" id="568900"/>
    <lineage>
        <taxon>Eukaryota</taxon>
        <taxon>Sar</taxon>
        <taxon>Stramenopiles</taxon>
        <taxon>Ochrophyta</taxon>
        <taxon>Bacillariophyta</taxon>
        <taxon>Bacillariophyceae</taxon>
        <taxon>Bacillariophycidae</taxon>
        <taxon>Naviculales</taxon>
        <taxon>Naviculaceae</taxon>
        <taxon>Seminavis</taxon>
    </lineage>
</organism>
<feature type="compositionally biased region" description="Basic and acidic residues" evidence="1">
    <location>
        <begin position="1"/>
        <end position="11"/>
    </location>
</feature>
<reference evidence="2" key="1">
    <citation type="submission" date="2020-06" db="EMBL/GenBank/DDBJ databases">
        <authorList>
            <consortium name="Plant Systems Biology data submission"/>
        </authorList>
    </citation>
    <scope>NUCLEOTIDE SEQUENCE</scope>
    <source>
        <strain evidence="2">D6</strain>
    </source>
</reference>
<gene>
    <name evidence="2" type="ORF">SEMRO_429_G141220.1</name>
</gene>
<feature type="region of interest" description="Disordered" evidence="1">
    <location>
        <begin position="92"/>
        <end position="115"/>
    </location>
</feature>
<dbReference type="EMBL" id="CAICTM010000428">
    <property type="protein sequence ID" value="CAB9510295.1"/>
    <property type="molecule type" value="Genomic_DNA"/>
</dbReference>
<feature type="region of interest" description="Disordered" evidence="1">
    <location>
        <begin position="1"/>
        <end position="37"/>
    </location>
</feature>
<dbReference type="AlphaFoldDB" id="A0A9N8HFD2"/>
<name>A0A9N8HFD2_9STRA</name>